<feature type="region of interest" description="Disordered" evidence="1">
    <location>
        <begin position="54"/>
        <end position="122"/>
    </location>
</feature>
<keyword evidence="3" id="KW-1185">Reference proteome</keyword>
<protein>
    <submittedName>
        <fullName evidence="4">DUF4159 domain-containing protein</fullName>
    </submittedName>
</protein>
<evidence type="ECO:0000313" key="4">
    <source>
        <dbReference type="WBParaSite" id="TTAC_0000386701-mRNA-1"/>
    </source>
</evidence>
<name>A0A0R3WSX7_HYDTA</name>
<dbReference type="STRING" id="6205.A0A0R3WSX7"/>
<accession>A0A0R3WSX7</accession>
<reference evidence="2 3" key="2">
    <citation type="submission" date="2018-11" db="EMBL/GenBank/DDBJ databases">
        <authorList>
            <consortium name="Pathogen Informatics"/>
        </authorList>
    </citation>
    <scope>NUCLEOTIDE SEQUENCE [LARGE SCALE GENOMIC DNA]</scope>
</reference>
<evidence type="ECO:0000256" key="1">
    <source>
        <dbReference type="SAM" id="MobiDB-lite"/>
    </source>
</evidence>
<dbReference type="WBParaSite" id="TTAC_0000386701-mRNA-1">
    <property type="protein sequence ID" value="TTAC_0000386701-mRNA-1"/>
    <property type="gene ID" value="TTAC_0000386701"/>
</dbReference>
<dbReference type="Pfam" id="PF14776">
    <property type="entry name" value="UNC-79"/>
    <property type="match status" value="1"/>
</dbReference>
<reference evidence="4" key="1">
    <citation type="submission" date="2017-02" db="UniProtKB">
        <authorList>
            <consortium name="WormBaseParasite"/>
        </authorList>
    </citation>
    <scope>IDENTIFICATION</scope>
</reference>
<gene>
    <name evidence="2" type="ORF">TTAC_LOCUS3852</name>
</gene>
<dbReference type="EMBL" id="UYWX01003156">
    <property type="protein sequence ID" value="VDM23568.1"/>
    <property type="molecule type" value="Genomic_DNA"/>
</dbReference>
<evidence type="ECO:0000313" key="3">
    <source>
        <dbReference type="Proteomes" id="UP000274429"/>
    </source>
</evidence>
<evidence type="ECO:0000313" key="2">
    <source>
        <dbReference type="EMBL" id="VDM23568.1"/>
    </source>
</evidence>
<dbReference type="OrthoDB" id="6268916at2759"/>
<dbReference type="Proteomes" id="UP000274429">
    <property type="component" value="Unassembled WGS sequence"/>
</dbReference>
<sequence>MMLESIVTLIRETQPRWRQLLLGLSEEAGGSVTRSGGGLERTISGGCVGGSGVGIGGGPAGPGGPPQLSSAGSVPTASEFLMPSAGGPGPLGSSMVSGNPSPSIPAANLEGTPAGREGGVQTRPTFQVSGRYAVGPNGEPELTLEGRYDDEDYKILAVYGAMLVGEKCRPGEKINLDILTRITAGVFNWFLDTAYTNEDELGELIERLKSE</sequence>
<dbReference type="AlphaFoldDB" id="A0A0R3WSX7"/>
<proteinExistence type="predicted"/>
<organism evidence="4">
    <name type="scientific">Hydatigena taeniaeformis</name>
    <name type="common">Feline tapeworm</name>
    <name type="synonym">Taenia taeniaeformis</name>
    <dbReference type="NCBI Taxonomy" id="6205"/>
    <lineage>
        <taxon>Eukaryota</taxon>
        <taxon>Metazoa</taxon>
        <taxon>Spiralia</taxon>
        <taxon>Lophotrochozoa</taxon>
        <taxon>Platyhelminthes</taxon>
        <taxon>Cestoda</taxon>
        <taxon>Eucestoda</taxon>
        <taxon>Cyclophyllidea</taxon>
        <taxon>Taeniidae</taxon>
        <taxon>Hydatigera</taxon>
    </lineage>
</organism>